<keyword evidence="3 4" id="KW-0175">Coiled coil</keyword>
<evidence type="ECO:0000256" key="4">
    <source>
        <dbReference type="SAM" id="Coils"/>
    </source>
</evidence>
<dbReference type="InterPro" id="IPR058636">
    <property type="entry name" value="Beta-barrel_YknX"/>
</dbReference>
<dbReference type="Gene3D" id="2.40.420.20">
    <property type="match status" value="1"/>
</dbReference>
<dbReference type="GO" id="GO:0030313">
    <property type="term" value="C:cell envelope"/>
    <property type="evidence" value="ECO:0007669"/>
    <property type="project" value="UniProtKB-SubCell"/>
</dbReference>
<reference evidence="7 8" key="1">
    <citation type="submission" date="2022-11" db="EMBL/GenBank/DDBJ databases">
        <title>Haliovirga abyssi gen. nov., sp. nov., a mesophilic fermentative bacterium isolated from the Iheya North hydrothermal field and the proposal of Haliovirgaceae fam. nov.</title>
        <authorList>
            <person name="Miyazaki U."/>
            <person name="Tame A."/>
            <person name="Miyazaki J."/>
            <person name="Takai K."/>
            <person name="Sawayama S."/>
            <person name="Kitajima M."/>
            <person name="Okamoto A."/>
            <person name="Nakagawa S."/>
        </authorList>
    </citation>
    <scope>NUCLEOTIDE SEQUENCE [LARGE SCALE GENOMIC DNA]</scope>
    <source>
        <strain evidence="7 8">IC12</strain>
    </source>
</reference>
<protein>
    <recommendedName>
        <fullName evidence="9">Efflux RND transporter periplasmic adaptor subunit</fullName>
    </recommendedName>
</protein>
<dbReference type="NCBIfam" id="TIGR01730">
    <property type="entry name" value="RND_mfp"/>
    <property type="match status" value="1"/>
</dbReference>
<feature type="domain" description="YknX-like beta-barrel" evidence="6">
    <location>
        <begin position="314"/>
        <end position="393"/>
    </location>
</feature>
<comment type="similarity">
    <text evidence="2">Belongs to the membrane fusion protein (MFP) (TC 8.A.1) family.</text>
</comment>
<dbReference type="Pfam" id="PF25989">
    <property type="entry name" value="YknX_C"/>
    <property type="match status" value="1"/>
</dbReference>
<sequence length="482" mass="55343">MKKGKMKKIVIIIIVILVVLSVVGKFLGKKNSNKKTVKVTVEKVKLDKIESKVLAKGVVAVKNKETIYLSTPLKIKKVNFKAGDNVKKGNIIIIYDTEKRKELEYSIKKMGINIENEKLALKELMKPLDEISLINKKHDIEQLKNDMKKSELSLEKLNLEAKTINKNIKKTEDEVEKKEELYKNGMIAKEELEKTKDNLDNYKSSLASNNIEQKQFDINLKDTQSRIEFLKTIYEDAKNKFEMETKTREDQIKIKENSIDISLLELKQEKEKLQKMVRKTVSPVTGTILKLNAEKNYIVNIEKPVVEIADISKLIIKSEVSEYDAPKLKLGEKVVIKSDALNDKKYYGKVYKISELAHESKNRDYKENIVNIEILFDNSKKILKPGYSVNLEIITAKKESAKLISILSIMEKDKQKYVYVVDKENKLEKRDIKIGVESDFYVEVVKGLNEGDKVVVNPEEKIAEGMKVEVLDKELGSVKNDN</sequence>
<dbReference type="InterPro" id="IPR058637">
    <property type="entry name" value="YknX-like_C"/>
</dbReference>
<dbReference type="GO" id="GO:0016020">
    <property type="term" value="C:membrane"/>
    <property type="evidence" value="ECO:0007669"/>
    <property type="project" value="InterPro"/>
</dbReference>
<gene>
    <name evidence="7" type="ORF">HLVA_13950</name>
</gene>
<evidence type="ECO:0008006" key="9">
    <source>
        <dbReference type="Google" id="ProtNLM"/>
    </source>
</evidence>
<dbReference type="AlphaFoldDB" id="A0AAU9DBJ1"/>
<evidence type="ECO:0000313" key="7">
    <source>
        <dbReference type="EMBL" id="BDU50826.1"/>
    </source>
</evidence>
<evidence type="ECO:0000259" key="5">
    <source>
        <dbReference type="Pfam" id="PF25989"/>
    </source>
</evidence>
<dbReference type="Proteomes" id="UP001321582">
    <property type="component" value="Chromosome"/>
</dbReference>
<evidence type="ECO:0000313" key="8">
    <source>
        <dbReference type="Proteomes" id="UP001321582"/>
    </source>
</evidence>
<dbReference type="EMBL" id="AP027059">
    <property type="protein sequence ID" value="BDU50826.1"/>
    <property type="molecule type" value="Genomic_DNA"/>
</dbReference>
<proteinExistence type="inferred from homology"/>
<keyword evidence="8" id="KW-1185">Reference proteome</keyword>
<evidence type="ECO:0000256" key="1">
    <source>
        <dbReference type="ARBA" id="ARBA00004196"/>
    </source>
</evidence>
<dbReference type="InterPro" id="IPR006143">
    <property type="entry name" value="RND_pump_MFP"/>
</dbReference>
<evidence type="ECO:0000256" key="2">
    <source>
        <dbReference type="ARBA" id="ARBA00009477"/>
    </source>
</evidence>
<evidence type="ECO:0000259" key="6">
    <source>
        <dbReference type="Pfam" id="PF25990"/>
    </source>
</evidence>
<dbReference type="Gene3D" id="2.40.30.170">
    <property type="match status" value="1"/>
</dbReference>
<dbReference type="PANTHER" id="PTHR32347:SF14">
    <property type="entry name" value="EFFLUX SYSTEM COMPONENT YKNX-RELATED"/>
    <property type="match status" value="1"/>
</dbReference>
<organism evidence="7 8">
    <name type="scientific">Haliovirga abyssi</name>
    <dbReference type="NCBI Taxonomy" id="2996794"/>
    <lineage>
        <taxon>Bacteria</taxon>
        <taxon>Fusobacteriati</taxon>
        <taxon>Fusobacteriota</taxon>
        <taxon>Fusobacteriia</taxon>
        <taxon>Fusobacteriales</taxon>
        <taxon>Haliovirgaceae</taxon>
        <taxon>Haliovirga</taxon>
    </lineage>
</organism>
<dbReference type="PANTHER" id="PTHR32347">
    <property type="entry name" value="EFFLUX SYSTEM COMPONENT YKNX-RELATED"/>
    <property type="match status" value="1"/>
</dbReference>
<dbReference type="Pfam" id="PF25990">
    <property type="entry name" value="Beta-barrel_YknX"/>
    <property type="match status" value="1"/>
</dbReference>
<accession>A0AAU9DBJ1</accession>
<feature type="domain" description="YknX-like C-terminal permuted SH3-like" evidence="5">
    <location>
        <begin position="408"/>
        <end position="470"/>
    </location>
</feature>
<dbReference type="KEGG" id="haby:HLVA_13950"/>
<comment type="subcellular location">
    <subcellularLocation>
        <location evidence="1">Cell envelope</location>
    </subcellularLocation>
</comment>
<evidence type="ECO:0000256" key="3">
    <source>
        <dbReference type="ARBA" id="ARBA00023054"/>
    </source>
</evidence>
<name>A0AAU9DBJ1_9FUSO</name>
<dbReference type="InterPro" id="IPR050465">
    <property type="entry name" value="UPF0194_transport"/>
</dbReference>
<dbReference type="RefSeq" id="WP_307903678.1">
    <property type="nucleotide sequence ID" value="NZ_AP027059.1"/>
</dbReference>
<feature type="coiled-coil region" evidence="4">
    <location>
        <begin position="133"/>
        <end position="240"/>
    </location>
</feature>
<dbReference type="GO" id="GO:0022857">
    <property type="term" value="F:transmembrane transporter activity"/>
    <property type="evidence" value="ECO:0007669"/>
    <property type="project" value="InterPro"/>
</dbReference>